<evidence type="ECO:0000313" key="3">
    <source>
        <dbReference type="EMBL" id="MDT0380006.1"/>
    </source>
</evidence>
<evidence type="ECO:0008006" key="5">
    <source>
        <dbReference type="Google" id="ProtNLM"/>
    </source>
</evidence>
<evidence type="ECO:0000256" key="1">
    <source>
        <dbReference type="SAM" id="MobiDB-lite"/>
    </source>
</evidence>
<dbReference type="RefSeq" id="WP_311673783.1">
    <property type="nucleotide sequence ID" value="NZ_JAVREQ010000012.1"/>
</dbReference>
<accession>A0ABU2NSP3</accession>
<feature type="signal peptide" evidence="2">
    <location>
        <begin position="1"/>
        <end position="30"/>
    </location>
</feature>
<proteinExistence type="predicted"/>
<evidence type="ECO:0000313" key="4">
    <source>
        <dbReference type="Proteomes" id="UP001183414"/>
    </source>
</evidence>
<protein>
    <recommendedName>
        <fullName evidence="5">Tat pathway signal sequence domain protein</fullName>
    </recommendedName>
</protein>
<keyword evidence="4" id="KW-1185">Reference proteome</keyword>
<evidence type="ECO:0000256" key="2">
    <source>
        <dbReference type="SAM" id="SignalP"/>
    </source>
</evidence>
<feature type="region of interest" description="Disordered" evidence="1">
    <location>
        <begin position="237"/>
        <end position="270"/>
    </location>
</feature>
<feature type="chain" id="PRO_5046785633" description="Tat pathway signal sequence domain protein" evidence="2">
    <location>
        <begin position="31"/>
        <end position="270"/>
    </location>
</feature>
<keyword evidence="2" id="KW-0732">Signal</keyword>
<organism evidence="3 4">
    <name type="scientific">Streptomyces hazeniae</name>
    <dbReference type="NCBI Taxonomy" id="3075538"/>
    <lineage>
        <taxon>Bacteria</taxon>
        <taxon>Bacillati</taxon>
        <taxon>Actinomycetota</taxon>
        <taxon>Actinomycetes</taxon>
        <taxon>Kitasatosporales</taxon>
        <taxon>Streptomycetaceae</taxon>
        <taxon>Streptomyces</taxon>
    </lineage>
</organism>
<feature type="region of interest" description="Disordered" evidence="1">
    <location>
        <begin position="34"/>
        <end position="63"/>
    </location>
</feature>
<comment type="caution">
    <text evidence="3">The sequence shown here is derived from an EMBL/GenBank/DDBJ whole genome shotgun (WGS) entry which is preliminary data.</text>
</comment>
<reference evidence="4" key="1">
    <citation type="submission" date="2023-07" db="EMBL/GenBank/DDBJ databases">
        <title>30 novel species of actinomycetes from the DSMZ collection.</title>
        <authorList>
            <person name="Nouioui I."/>
        </authorList>
    </citation>
    <scope>NUCLEOTIDE SEQUENCE [LARGE SCALE GENOMIC DNA]</scope>
    <source>
        <strain evidence="4">DSM 42041</strain>
    </source>
</reference>
<dbReference type="EMBL" id="JAVREQ010000012">
    <property type="protein sequence ID" value="MDT0380006.1"/>
    <property type="molecule type" value="Genomic_DNA"/>
</dbReference>
<name>A0ABU2NSP3_9ACTN</name>
<gene>
    <name evidence="3" type="ORF">RM572_14680</name>
</gene>
<dbReference type="Proteomes" id="UP001183414">
    <property type="component" value="Unassembled WGS sequence"/>
</dbReference>
<sequence length="270" mass="29677">MMSWTPTRRALTSAVLAGAIALLPALLPPADDGTSRAAAASLTTGTAERPGPPAPRPPRLPRDFRGEGAWIVRDLGITVPFTWEGRDGDSQMTAGGPDHPIWFTNLIYRGTLYTLTYKYPGLTEHPCSRIPGFTLDDLNELFEGARFVGREVLQQGPDRPDRYVHHWRVGIVVPEAPPGNHLRLPLALGDVYVDQKDRTTFWQVLQFGVQNLYDPELDEWLVMDTFTHEPGTVTLPRRCARPSPTDASPSGAGAADRSWGGGEFSGRTPR</sequence>